<name>A0A0G1F7D3_9BACT</name>
<dbReference type="AlphaFoldDB" id="A0A0G1F7D3"/>
<feature type="transmembrane region" description="Helical" evidence="1">
    <location>
        <begin position="45"/>
        <end position="64"/>
    </location>
</feature>
<gene>
    <name evidence="2" type="ORF">UV58_C0005G0012</name>
</gene>
<dbReference type="EMBL" id="LCFA01000005">
    <property type="protein sequence ID" value="KKS82758.1"/>
    <property type="molecule type" value="Genomic_DNA"/>
</dbReference>
<organism evidence="2 3">
    <name type="scientific">Candidatus Wolfebacteria bacterium GW2011_GWC1_43_10</name>
    <dbReference type="NCBI Taxonomy" id="1619011"/>
    <lineage>
        <taxon>Bacteria</taxon>
        <taxon>Candidatus Wolfeibacteriota</taxon>
    </lineage>
</organism>
<dbReference type="Proteomes" id="UP000034810">
    <property type="component" value="Unassembled WGS sequence"/>
</dbReference>
<reference evidence="2 3" key="1">
    <citation type="journal article" date="2015" name="Nature">
        <title>rRNA introns, odd ribosomes, and small enigmatic genomes across a large radiation of phyla.</title>
        <authorList>
            <person name="Brown C.T."/>
            <person name="Hug L.A."/>
            <person name="Thomas B.C."/>
            <person name="Sharon I."/>
            <person name="Castelle C.J."/>
            <person name="Singh A."/>
            <person name="Wilkins M.J."/>
            <person name="Williams K.H."/>
            <person name="Banfield J.F."/>
        </authorList>
    </citation>
    <scope>NUCLEOTIDE SEQUENCE [LARGE SCALE GENOMIC DNA]</scope>
</reference>
<sequence>MAQFEVPQFIDVESKIVGPLTLKQFGLIAVPSLASFFLFFVLARFLWVIVAFILVMAGVLFAFIKIGGRPLYLITIYAFQFLWKPKLYLWRRAVVQEEIAIPSPAGGLSAVSAKRNALKSAATGVYGSVTKLWQNLTTTKNPIPKREKAVPKKSISEIKEQYMVFRKVSGEREVAKRVDYR</sequence>
<dbReference type="Pfam" id="PF12666">
    <property type="entry name" value="PrgI"/>
    <property type="match status" value="1"/>
</dbReference>
<protein>
    <recommendedName>
        <fullName evidence="4">PrgI family protein</fullName>
    </recommendedName>
</protein>
<evidence type="ECO:0000313" key="2">
    <source>
        <dbReference type="EMBL" id="KKS82758.1"/>
    </source>
</evidence>
<proteinExistence type="predicted"/>
<keyword evidence="1" id="KW-0812">Transmembrane</keyword>
<feature type="transmembrane region" description="Helical" evidence="1">
    <location>
        <begin position="20"/>
        <end position="39"/>
    </location>
</feature>
<accession>A0A0G1F7D3</accession>
<evidence type="ECO:0008006" key="4">
    <source>
        <dbReference type="Google" id="ProtNLM"/>
    </source>
</evidence>
<dbReference type="InterPro" id="IPR024414">
    <property type="entry name" value="Uncharacterised_PrgI"/>
</dbReference>
<comment type="caution">
    <text evidence="2">The sequence shown here is derived from an EMBL/GenBank/DDBJ whole genome shotgun (WGS) entry which is preliminary data.</text>
</comment>
<keyword evidence="1" id="KW-0472">Membrane</keyword>
<evidence type="ECO:0000313" key="3">
    <source>
        <dbReference type="Proteomes" id="UP000034810"/>
    </source>
</evidence>
<evidence type="ECO:0000256" key="1">
    <source>
        <dbReference type="SAM" id="Phobius"/>
    </source>
</evidence>
<keyword evidence="1" id="KW-1133">Transmembrane helix</keyword>